<evidence type="ECO:0000256" key="5">
    <source>
        <dbReference type="ARBA" id="ARBA00023136"/>
    </source>
</evidence>
<accession>A0A3L8PW81</accession>
<dbReference type="InterPro" id="IPR004680">
    <property type="entry name" value="Cit_transptr-like_dom"/>
</dbReference>
<feature type="transmembrane region" description="Helical" evidence="6">
    <location>
        <begin position="6"/>
        <end position="23"/>
    </location>
</feature>
<dbReference type="Proteomes" id="UP000281474">
    <property type="component" value="Unassembled WGS sequence"/>
</dbReference>
<feature type="transmembrane region" description="Helical" evidence="6">
    <location>
        <begin position="35"/>
        <end position="65"/>
    </location>
</feature>
<feature type="transmembrane region" description="Helical" evidence="6">
    <location>
        <begin position="160"/>
        <end position="180"/>
    </location>
</feature>
<organism evidence="8 9">
    <name type="scientific">Parashewanella curva</name>
    <dbReference type="NCBI Taxonomy" id="2338552"/>
    <lineage>
        <taxon>Bacteria</taxon>
        <taxon>Pseudomonadati</taxon>
        <taxon>Pseudomonadota</taxon>
        <taxon>Gammaproteobacteria</taxon>
        <taxon>Alteromonadales</taxon>
        <taxon>Shewanellaceae</taxon>
        <taxon>Parashewanella</taxon>
    </lineage>
</organism>
<evidence type="ECO:0000256" key="1">
    <source>
        <dbReference type="ARBA" id="ARBA00004141"/>
    </source>
</evidence>
<feature type="transmembrane region" description="Helical" evidence="6">
    <location>
        <begin position="421"/>
        <end position="443"/>
    </location>
</feature>
<evidence type="ECO:0000259" key="7">
    <source>
        <dbReference type="Pfam" id="PF03600"/>
    </source>
</evidence>
<keyword evidence="4 6" id="KW-1133">Transmembrane helix</keyword>
<feature type="transmembrane region" description="Helical" evidence="6">
    <location>
        <begin position="272"/>
        <end position="291"/>
    </location>
</feature>
<comment type="subcellular location">
    <subcellularLocation>
        <location evidence="1">Membrane</location>
        <topology evidence="1">Multi-pass membrane protein</topology>
    </subcellularLocation>
</comment>
<feature type="domain" description="Citrate transporter-like" evidence="7">
    <location>
        <begin position="39"/>
        <end position="390"/>
    </location>
</feature>
<dbReference type="CDD" id="cd01115">
    <property type="entry name" value="SLC13_permease"/>
    <property type="match status" value="1"/>
</dbReference>
<dbReference type="NCBIfam" id="TIGR00785">
    <property type="entry name" value="dass"/>
    <property type="match status" value="1"/>
</dbReference>
<feature type="transmembrane region" description="Helical" evidence="6">
    <location>
        <begin position="71"/>
        <end position="92"/>
    </location>
</feature>
<dbReference type="GO" id="GO:0015141">
    <property type="term" value="F:succinate transmembrane transporter activity"/>
    <property type="evidence" value="ECO:0007669"/>
    <property type="project" value="UniProtKB-ARBA"/>
</dbReference>
<feature type="transmembrane region" description="Helical" evidence="6">
    <location>
        <begin position="341"/>
        <end position="371"/>
    </location>
</feature>
<feature type="transmembrane region" description="Helical" evidence="6">
    <location>
        <begin position="200"/>
        <end position="222"/>
    </location>
</feature>
<comment type="caution">
    <text evidence="8">The sequence shown here is derived from an EMBL/GenBank/DDBJ whole genome shotgun (WGS) entry which is preliminary data.</text>
</comment>
<dbReference type="InterPro" id="IPR001898">
    <property type="entry name" value="SLC13A/DASS"/>
</dbReference>
<keyword evidence="3 6" id="KW-0812">Transmembrane</keyword>
<dbReference type="PANTHER" id="PTHR10283">
    <property type="entry name" value="SOLUTE CARRIER FAMILY 13 MEMBER"/>
    <property type="match status" value="1"/>
</dbReference>
<evidence type="ECO:0000256" key="4">
    <source>
        <dbReference type="ARBA" id="ARBA00022989"/>
    </source>
</evidence>
<keyword evidence="2" id="KW-0813">Transport</keyword>
<feature type="transmembrane region" description="Helical" evidence="6">
    <location>
        <begin position="303"/>
        <end position="321"/>
    </location>
</feature>
<feature type="transmembrane region" description="Helical" evidence="6">
    <location>
        <begin position="383"/>
        <end position="401"/>
    </location>
</feature>
<evidence type="ECO:0000256" key="6">
    <source>
        <dbReference type="SAM" id="Phobius"/>
    </source>
</evidence>
<feature type="transmembrane region" description="Helical" evidence="6">
    <location>
        <begin position="130"/>
        <end position="148"/>
    </location>
</feature>
<evidence type="ECO:0000313" key="8">
    <source>
        <dbReference type="EMBL" id="RLV59614.1"/>
    </source>
</evidence>
<protein>
    <submittedName>
        <fullName evidence="8">DASS family sodium-coupled anion symporter</fullName>
    </submittedName>
</protein>
<dbReference type="Pfam" id="PF03600">
    <property type="entry name" value="CitMHS"/>
    <property type="match status" value="1"/>
</dbReference>
<dbReference type="GO" id="GO:0005886">
    <property type="term" value="C:plasma membrane"/>
    <property type="evidence" value="ECO:0007669"/>
    <property type="project" value="TreeGrafter"/>
</dbReference>
<dbReference type="AlphaFoldDB" id="A0A3L8PW81"/>
<dbReference type="PROSITE" id="PS01271">
    <property type="entry name" value="NA_SULFATE"/>
    <property type="match status" value="1"/>
</dbReference>
<dbReference type="OrthoDB" id="9766267at2"/>
<gene>
    <name evidence="8" type="ORF">D5018_11230</name>
</gene>
<dbReference type="InterPro" id="IPR031312">
    <property type="entry name" value="Na/sul_symport_CS"/>
</dbReference>
<reference evidence="8 9" key="1">
    <citation type="submission" date="2018-09" db="EMBL/GenBank/DDBJ databases">
        <title>Phylogeny of the Shewanellaceae, and recommendation for two new genera, Pseudoshewanella and Parashewanella.</title>
        <authorList>
            <person name="Wang G."/>
        </authorList>
    </citation>
    <scope>NUCLEOTIDE SEQUENCE [LARGE SCALE GENOMIC DNA]</scope>
    <source>
        <strain evidence="8 9">C51</strain>
    </source>
</reference>
<keyword evidence="5 6" id="KW-0472">Membrane</keyword>
<dbReference type="RefSeq" id="WP_121839101.1">
    <property type="nucleotide sequence ID" value="NZ_ML014779.1"/>
</dbReference>
<keyword evidence="9" id="KW-1185">Reference proteome</keyword>
<sequence length="446" mass="48336">MKKSFLVGFNILLYATLFNILPFKPLLAKGFSEFIFIAILWLTEAIPISITALLVPLCAAVTGILPLKQALSSFSTPVIFLFLAGFALAACLKKQELDLLLADKVILFAKGKLFNAIFLIFLFAAFMSMWMSNTATVAVMTPLALSLIKRSTKTPSTKVYVFTLLGLAYSSSTGGIATLVGSPPNAIVAHEMNLSFMDWIWYGLPASVCLLPLVIGILWLCIKPDLNQTFDFTPQQFEFTRSRQLTVFIALSTIALWIFSKPISTFLGGIKNIDVVIALFSIGMMGIFRVVGWKDIEKEVEWGVLLLFGGGLGLSAVLKVTGVSDYIAHSVSTYLVGTTHWVVFTAVALLVVFLTTLSSNTASAAILIPIFAPASQAMGVNPMIMAAMIGVAASCAFMLPISTPPNAIVYATGKVPMNSMMSYGLIISLSCIIILLLLAEFIWRFI</sequence>
<evidence type="ECO:0000256" key="3">
    <source>
        <dbReference type="ARBA" id="ARBA00022692"/>
    </source>
</evidence>
<feature type="transmembrane region" description="Helical" evidence="6">
    <location>
        <begin position="243"/>
        <end position="260"/>
    </location>
</feature>
<name>A0A3L8PW81_9GAMM</name>
<feature type="transmembrane region" description="Helical" evidence="6">
    <location>
        <begin position="104"/>
        <end position="124"/>
    </location>
</feature>
<proteinExistence type="predicted"/>
<evidence type="ECO:0000256" key="2">
    <source>
        <dbReference type="ARBA" id="ARBA00022448"/>
    </source>
</evidence>
<evidence type="ECO:0000313" key="9">
    <source>
        <dbReference type="Proteomes" id="UP000281474"/>
    </source>
</evidence>
<dbReference type="PANTHER" id="PTHR10283:SF82">
    <property type="entry name" value="SOLUTE CARRIER FAMILY 13 MEMBER 2"/>
    <property type="match status" value="1"/>
</dbReference>
<dbReference type="EMBL" id="QZEI01000030">
    <property type="protein sequence ID" value="RLV59614.1"/>
    <property type="molecule type" value="Genomic_DNA"/>
</dbReference>